<name>A0A0R0CBW6_9GAMM</name>
<dbReference type="SUPFAM" id="SSF54909">
    <property type="entry name" value="Dimeric alpha+beta barrel"/>
    <property type="match status" value="1"/>
</dbReference>
<dbReference type="Proteomes" id="UP000051863">
    <property type="component" value="Unassembled WGS sequence"/>
</dbReference>
<dbReference type="InterPro" id="IPR011008">
    <property type="entry name" value="Dimeric_a/b-barrel"/>
</dbReference>
<comment type="caution">
    <text evidence="2">The sequence shown here is derived from an EMBL/GenBank/DDBJ whole genome shotgun (WGS) entry which is preliminary data.</text>
</comment>
<dbReference type="AlphaFoldDB" id="A0A0R0CBW6"/>
<dbReference type="PANTHER" id="PTHR41521:SF4">
    <property type="entry name" value="BLR0684 PROTEIN"/>
    <property type="match status" value="1"/>
</dbReference>
<reference evidence="2 3" key="1">
    <citation type="submission" date="2015-05" db="EMBL/GenBank/DDBJ databases">
        <title>Genome sequencing and analysis of members of genus Stenotrophomonas.</title>
        <authorList>
            <person name="Patil P.P."/>
            <person name="Midha S."/>
            <person name="Patil P.B."/>
        </authorList>
    </citation>
    <scope>NUCLEOTIDE SEQUENCE [LARGE SCALE GENOMIC DNA]</scope>
    <source>
        <strain evidence="2 3">DSM 18941</strain>
    </source>
</reference>
<evidence type="ECO:0000313" key="2">
    <source>
        <dbReference type="EMBL" id="KRG66725.1"/>
    </source>
</evidence>
<sequence>MSAYLIIEAHITDPQGFAAYACATPEVAARYGGQYLVMGGAQQSLEGEHAPARTVISHWPDRAAALAFWHSAEYAAIKPLRAGTGTFRVLLADGAQIQILPDTATEGKVP</sequence>
<feature type="domain" description="DUF1330" evidence="1">
    <location>
        <begin position="2"/>
        <end position="94"/>
    </location>
</feature>
<gene>
    <name evidence="2" type="ORF">ABB27_12785</name>
</gene>
<dbReference type="Pfam" id="PF07045">
    <property type="entry name" value="DUF1330"/>
    <property type="match status" value="1"/>
</dbReference>
<evidence type="ECO:0000313" key="3">
    <source>
        <dbReference type="Proteomes" id="UP000051863"/>
    </source>
</evidence>
<dbReference type="InterPro" id="IPR010753">
    <property type="entry name" value="DUF1330"/>
</dbReference>
<organism evidence="2 3">
    <name type="scientific">Stenotrophomonas terrae</name>
    <dbReference type="NCBI Taxonomy" id="405446"/>
    <lineage>
        <taxon>Bacteria</taxon>
        <taxon>Pseudomonadati</taxon>
        <taxon>Pseudomonadota</taxon>
        <taxon>Gammaproteobacteria</taxon>
        <taxon>Lysobacterales</taxon>
        <taxon>Lysobacteraceae</taxon>
        <taxon>Stenotrophomonas</taxon>
    </lineage>
</organism>
<dbReference type="RefSeq" id="WP_057629164.1">
    <property type="nucleotide sequence ID" value="NZ_LDJJ01000041.1"/>
</dbReference>
<dbReference type="PATRIC" id="fig|405446.3.peg.2169"/>
<accession>A0A0R0CBW6</accession>
<dbReference type="PANTHER" id="PTHR41521">
    <property type="match status" value="1"/>
</dbReference>
<dbReference type="Gene3D" id="3.30.70.100">
    <property type="match status" value="1"/>
</dbReference>
<protein>
    <recommendedName>
        <fullName evidence="1">DUF1330 domain-containing protein</fullName>
    </recommendedName>
</protein>
<dbReference type="OrthoDB" id="516779at2"/>
<proteinExistence type="predicted"/>
<dbReference type="EMBL" id="LDJJ01000041">
    <property type="protein sequence ID" value="KRG66725.1"/>
    <property type="molecule type" value="Genomic_DNA"/>
</dbReference>
<evidence type="ECO:0000259" key="1">
    <source>
        <dbReference type="Pfam" id="PF07045"/>
    </source>
</evidence>
<keyword evidence="3" id="KW-1185">Reference proteome</keyword>